<sequence length="302" mass="33913">MIGLLLVIVLIINQNFKLRSEMEAMHNRLSNLESNVNQAINHASYTLINQVENVVNEQQSMVTNYKSMYKAVHTQTKTLQSLVAFTLKQADEHASVFLRASIPDNSVSNEYECATSNGLDYSCEVELAYTDNYVLDMYQRSDDGSYKKLNTSSYPHHAKSDMDNRIHVTSSGTGTNKESTDYTFTIRNKTFGEPDLKMKSVVVKAFYEGEEVVSKDVTGHNIANAEARDRINLMIASGEMDPAAVPEVKYGDIAADEHGDEYGNYMVSVFHAETGAPVEHDDFPEYLFKVIVTLHNGEVFEF</sequence>
<evidence type="ECO:0000313" key="2">
    <source>
        <dbReference type="EMBL" id="GIQ69671.1"/>
    </source>
</evidence>
<dbReference type="AlphaFoldDB" id="A0A8J4H4W4"/>
<gene>
    <name evidence="2" type="ORF">XYCOK13_24950</name>
</gene>
<evidence type="ECO:0000256" key="1">
    <source>
        <dbReference type="SAM" id="Coils"/>
    </source>
</evidence>
<organism evidence="2 3">
    <name type="scientific">Xylanibacillus composti</name>
    <dbReference type="NCBI Taxonomy" id="1572762"/>
    <lineage>
        <taxon>Bacteria</taxon>
        <taxon>Bacillati</taxon>
        <taxon>Bacillota</taxon>
        <taxon>Bacilli</taxon>
        <taxon>Bacillales</taxon>
        <taxon>Paenibacillaceae</taxon>
        <taxon>Xylanibacillus</taxon>
    </lineage>
</organism>
<feature type="coiled-coil region" evidence="1">
    <location>
        <begin position="15"/>
        <end position="42"/>
    </location>
</feature>
<keyword evidence="1" id="KW-0175">Coiled coil</keyword>
<protein>
    <submittedName>
        <fullName evidence="2">Uncharacterized protein</fullName>
    </submittedName>
</protein>
<dbReference type="EMBL" id="BOVK01000031">
    <property type="protein sequence ID" value="GIQ69671.1"/>
    <property type="molecule type" value="Genomic_DNA"/>
</dbReference>
<proteinExistence type="predicted"/>
<keyword evidence="3" id="KW-1185">Reference proteome</keyword>
<name>A0A8J4H4W4_9BACL</name>
<accession>A0A8J4H4W4</accession>
<comment type="caution">
    <text evidence="2">The sequence shown here is derived from an EMBL/GenBank/DDBJ whole genome shotgun (WGS) entry which is preliminary data.</text>
</comment>
<evidence type="ECO:0000313" key="3">
    <source>
        <dbReference type="Proteomes" id="UP000677918"/>
    </source>
</evidence>
<reference evidence="2" key="1">
    <citation type="submission" date="2021-04" db="EMBL/GenBank/DDBJ databases">
        <title>Draft genome sequence of Xylanibacillus composti strain K13.</title>
        <authorList>
            <person name="Uke A."/>
            <person name="Chhe C."/>
            <person name="Baramee S."/>
            <person name="Kosugi A."/>
        </authorList>
    </citation>
    <scope>NUCLEOTIDE SEQUENCE</scope>
    <source>
        <strain evidence="2">K13</strain>
    </source>
</reference>
<dbReference type="Proteomes" id="UP000677918">
    <property type="component" value="Unassembled WGS sequence"/>
</dbReference>